<dbReference type="Pfam" id="PF00698">
    <property type="entry name" value="Acyl_transf_1"/>
    <property type="match status" value="1"/>
</dbReference>
<evidence type="ECO:0000259" key="1">
    <source>
        <dbReference type="PROSITE" id="PS52004"/>
    </source>
</evidence>
<dbReference type="Proteomes" id="UP000694846">
    <property type="component" value="Unplaced"/>
</dbReference>
<evidence type="ECO:0000313" key="5">
    <source>
        <dbReference type="RefSeq" id="XP_025424122.1"/>
    </source>
</evidence>
<dbReference type="SUPFAM" id="SSF53474">
    <property type="entry name" value="alpha/beta-Hydrolases"/>
    <property type="match status" value="1"/>
</dbReference>
<feature type="domain" description="Ketosynthase family 3 (KS3)" evidence="1">
    <location>
        <begin position="5"/>
        <end position="414"/>
    </location>
</feature>
<dbReference type="GO" id="GO:0016491">
    <property type="term" value="F:oxidoreductase activity"/>
    <property type="evidence" value="ECO:0007669"/>
    <property type="project" value="UniProtKB-KW"/>
</dbReference>
<dbReference type="InterPro" id="IPR020841">
    <property type="entry name" value="PKS_Beta-ketoAc_synthase_dom"/>
</dbReference>
<dbReference type="InterPro" id="IPR016036">
    <property type="entry name" value="Malonyl_transacylase_ACP-bd"/>
</dbReference>
<dbReference type="OrthoDB" id="329835at2759"/>
<dbReference type="InterPro" id="IPR050091">
    <property type="entry name" value="PKS_NRPS_Biosynth_Enz"/>
</dbReference>
<dbReference type="GO" id="GO:0006633">
    <property type="term" value="P:fatty acid biosynthetic process"/>
    <property type="evidence" value="ECO:0007669"/>
    <property type="project" value="UniProtKB-UniPathway"/>
</dbReference>
<dbReference type="CDD" id="cd05195">
    <property type="entry name" value="enoyl_red"/>
    <property type="match status" value="1"/>
</dbReference>
<keyword evidence="3" id="KW-1185">Reference proteome</keyword>
<dbReference type="SUPFAM" id="SSF53901">
    <property type="entry name" value="Thiolase-like"/>
    <property type="match status" value="1"/>
</dbReference>
<dbReference type="Gene3D" id="3.30.70.3290">
    <property type="match status" value="1"/>
</dbReference>
<dbReference type="Gene3D" id="3.40.366.10">
    <property type="entry name" value="Malonyl-Coenzyme A Acyl Carrier Protein, domain 2"/>
    <property type="match status" value="1"/>
</dbReference>
<name>A0A2S2Q9H0_9HEMI</name>
<dbReference type="Gene3D" id="3.40.50.720">
    <property type="entry name" value="NAD(P)-binding Rossmann-like Domain"/>
    <property type="match status" value="1"/>
</dbReference>
<reference evidence="4 5" key="2">
    <citation type="submission" date="2025-04" db="UniProtKB">
        <authorList>
            <consortium name="RefSeq"/>
        </authorList>
    </citation>
    <scope>IDENTIFICATION</scope>
    <source>
        <tissue evidence="4 5">Whole body</tissue>
    </source>
</reference>
<sequence>MTEPKNEVVISGVGAMFPESDNLDELKELLFNKINGVKDNRFKSVSNDMIRLNGCGKLKNSHHFDGTFFKAHPKLINNMDTLTKILIERSVEAIIDAGLSPSDIYGTNTAVITCSSHSETETFAMNRHHHFGMLGASKTMQANRVSYILNLKGPSFCMEGGLVASVNALEKAKKMIQDGIVSAVLVGAASIVFRSEVHYQYQGLNKLNNDNQTKPFDTNADGYNRSDGCVVVLLQKASEAKRNYGTLLGVKSKMYGDNDNCLTAYSSQHFKSLLVDCYKEANIDPTTIDFVEAYGSGIKKEDTMELNVLEEVFCTEQRKKPLKVGSVKSNVGHCDVTSMFVSLAKAIIAFESGYIPPNINYNTPNQNVKALKSAKIQVVTEKTPLHGDIIGISTFCNVNAFGHVILKRHNKIKKINSDCNIPRLLLVSGRTEENVNTALKKINCNGNDEEFVALTNNVFTKNINGHFYRSFSIYPSLDEERINDVWNVTLQKRPIWFIFSGMGSQWQGMGKDLMNIPIFAKAVEKCDSVLKPRGIDIKNILTSQDSKMFDNILNSFVGIAAVQIGLFDILNALDVKPDGIIGHSVGELGCAYADGCFTAEEMILSAYARGRASLETELIPGMMAAIGLGYDQIKAKLPYDVDVACRNSDSSCTISGPVDSVNEFVSKLKSEGIFAKAVNVAGIAYHSRYIQSAGPILMKYLKDIIKEPKLRSAKWISSSIPESKWESDLAKYSSAEYHTNNLLNSVLFEDALKHIPNDAITIEIAPHGLLQAIIKGALPTKVTSIPLTKRVFGNSIRFLLSAIGKMYVSGVNPKIQELYPKISFPVARGTPTIHSLPFWNHTEQWIPLESYNLKSDREIGEKHIDLLLNNNIHLMEYQIHGHHIIPLSYILVEVWKMFIKINAKEFSEESVQFRNLRFKNNFKINKFKWSKSYFMIQTGSGNFQCIIDNEIILTGQVGYLIDNDDLISMTSMTLNINSEDFQGSLPSAELYDTLEKNGFNFKNGYKNIDSCEIYKNNIQGYINWENDWIYFLDGLMKFPMLENIEKCSTEAPVSIRQISIVPKMVEHSTEKRILFHYNKLTKEIIGNGIKISDIRYAHISLPKPNSDVVKLEEQRFINSDVSNCENIDNFISDAMDIIMEGDKLGLNTTHRKLIICTPYHYNDAISKDCINAIRHNVENQSIESKTMSWDNVNTPSEDDESGIFISVTNSNYLQDTTKSLANKTCSYIIVYSRYKLQDLKEWKAIIQQKHDDGNYLVLMKKRTLLDRNSVFIKHSNDDNDYAIWKALTNTKGTVYIVSNFEPLEGVKSLIMKFKTQRLRFLFILDPKAPDFESNTSFYTDRLSIGLIVNIYKAGSWATYKRIVVQNVKPMKTVVESILLDKLKYFKPHNLEIKHIGLNFNDLVVEDNTENNLGPLEYSGVNENEKNVMGIIKFNHNSSELHHDAAFSWPVPLTWTLEDATSVPLSYALSYYIFNVMCSLQSHQSLLVTSGLHPIGQAAISIAIAEKCETFVIVDSNHQADQLSHIFPELPRSRIVINTNNKFDIKLKLMKPKGFDLILNFLNGNSLQSAFELTRGSGKFFHLSNSDMKNQSVLRTRTFLKNIAFYAISSKLLLNECDSKKRIVQQAFLNGLNKGVVKPLPSHIITSFSSKNIFDMIRTFSTSVVPKKVILTLNYDFKYPKSSENIESNTPYLCKPDHVYVIIGNKSDWLDITEWLVNRGAKKVVISVSRYVISTTTCRRIDKLISQNISVHIESDFRFKTKEETRDWLNHLAPSNRLGSLFIVNQTNVKKIDNLRYAFENYTKEKTATSFICISSKGEHVCAQLKSIGLNALNISWNGASSQPKDTRFLLPTLDIILNKSYNTESFSFVCSNPDIDKSKCGLQVNDIIPNWFPTSADELQLFNDKITKETGFVEVRTKSPRLSELKSVLPVFIIPGFKPKLIQTLYQHFIYPTFEAQIPDNFVSINELSENLVDQLKRITDRGYVSIIGVSWGGNVALKMAQILEAQGTMVTLTLFEGDPEILTELAKSYLSNDGLANKLENLYNSFSNEISKYDHQIHKEIQDIYSYQKSFENVISSALRTIRFRLQALLDAKPLNNKLLTTILIIRHERFSDLDTSVLNDYFINPPSMYIIPNKDYKQAIADRELIKAVTMNMVNLPATGIEIPLAEKYRNFYFFLRRHSKI</sequence>
<accession>A0A2S2Q9H0</accession>
<dbReference type="PANTHER" id="PTHR43775">
    <property type="entry name" value="FATTY ACID SYNTHASE"/>
    <property type="match status" value="1"/>
</dbReference>
<dbReference type="Gene3D" id="3.40.50.1820">
    <property type="entry name" value="alpha/beta hydrolase"/>
    <property type="match status" value="1"/>
</dbReference>
<evidence type="ECO:0000313" key="4">
    <source>
        <dbReference type="RefSeq" id="XP_025424121.1"/>
    </source>
</evidence>
<dbReference type="InterPro" id="IPR029058">
    <property type="entry name" value="AB_hydrolase_fold"/>
</dbReference>
<protein>
    <submittedName>
        <fullName evidence="2 4">Fatty acid synthase</fullName>
    </submittedName>
    <submittedName>
        <fullName evidence="5">Fatty acid synthase-like isoform X2</fullName>
    </submittedName>
</protein>
<dbReference type="Pfam" id="PF16197">
    <property type="entry name" value="KAsynt_C_assoc"/>
    <property type="match status" value="1"/>
</dbReference>
<dbReference type="SMART" id="SM00827">
    <property type="entry name" value="PKS_AT"/>
    <property type="match status" value="1"/>
</dbReference>
<dbReference type="GO" id="GO:0004312">
    <property type="term" value="F:fatty acid synthase activity"/>
    <property type="evidence" value="ECO:0007669"/>
    <property type="project" value="UniProtKB-EC"/>
</dbReference>
<proteinExistence type="predicted"/>
<dbReference type="Pfam" id="PF02801">
    <property type="entry name" value="Ketoacyl-synt_C"/>
    <property type="match status" value="1"/>
</dbReference>
<dbReference type="InterPro" id="IPR016039">
    <property type="entry name" value="Thiolase-like"/>
</dbReference>
<organism evidence="2">
    <name type="scientific">Sipha flava</name>
    <name type="common">yellow sugarcane aphid</name>
    <dbReference type="NCBI Taxonomy" id="143950"/>
    <lineage>
        <taxon>Eukaryota</taxon>
        <taxon>Metazoa</taxon>
        <taxon>Ecdysozoa</taxon>
        <taxon>Arthropoda</taxon>
        <taxon>Hexapoda</taxon>
        <taxon>Insecta</taxon>
        <taxon>Pterygota</taxon>
        <taxon>Neoptera</taxon>
        <taxon>Paraneoptera</taxon>
        <taxon>Hemiptera</taxon>
        <taxon>Sternorrhyncha</taxon>
        <taxon>Aphidomorpha</taxon>
        <taxon>Aphidoidea</taxon>
        <taxon>Aphididae</taxon>
        <taxon>Sipha</taxon>
    </lineage>
</organism>
<gene>
    <name evidence="2" type="primary">FASN_9</name>
    <name evidence="4 5" type="synonym">LOC112693336</name>
    <name evidence="2" type="ORF">g.10063</name>
</gene>
<dbReference type="RefSeq" id="XP_025424121.1">
    <property type="nucleotide sequence ID" value="XM_025568336.1"/>
</dbReference>
<dbReference type="EMBL" id="GGMS01005180">
    <property type="protein sequence ID" value="MBY74383.1"/>
    <property type="molecule type" value="Transcribed_RNA"/>
</dbReference>
<dbReference type="SUPFAM" id="SSF52151">
    <property type="entry name" value="FabD/lysophospholipase-like"/>
    <property type="match status" value="1"/>
</dbReference>
<dbReference type="SMART" id="SM00829">
    <property type="entry name" value="PKS_ER"/>
    <property type="match status" value="1"/>
</dbReference>
<dbReference type="CDD" id="cd00833">
    <property type="entry name" value="PKS"/>
    <property type="match status" value="1"/>
</dbReference>
<dbReference type="InterPro" id="IPR036291">
    <property type="entry name" value="NAD(P)-bd_dom_sf"/>
</dbReference>
<reference evidence="2" key="1">
    <citation type="submission" date="2018-04" db="EMBL/GenBank/DDBJ databases">
        <title>Transcriptome assembly of Sipha flava.</title>
        <authorList>
            <person name="Scully E.D."/>
            <person name="Geib S.M."/>
            <person name="Palmer N.A."/>
            <person name="Koch K."/>
            <person name="Bradshaw J."/>
            <person name="Heng-Moss T."/>
            <person name="Sarath G."/>
        </authorList>
    </citation>
    <scope>NUCLEOTIDE SEQUENCE</scope>
</reference>
<evidence type="ECO:0000313" key="3">
    <source>
        <dbReference type="Proteomes" id="UP000694846"/>
    </source>
</evidence>
<dbReference type="RefSeq" id="XP_025424122.1">
    <property type="nucleotide sequence ID" value="XM_025568337.1"/>
</dbReference>
<dbReference type="InterPro" id="IPR042104">
    <property type="entry name" value="PKS_dehydratase_sf"/>
</dbReference>
<dbReference type="SUPFAM" id="SSF51735">
    <property type="entry name" value="NAD(P)-binding Rossmann-fold domains"/>
    <property type="match status" value="1"/>
</dbReference>
<dbReference type="InterPro" id="IPR014031">
    <property type="entry name" value="Ketoacyl_synth_C"/>
</dbReference>
<dbReference type="SUPFAM" id="SSF55048">
    <property type="entry name" value="Probable ACP-binding domain of malonyl-CoA ACP transacylase"/>
    <property type="match status" value="1"/>
</dbReference>
<dbReference type="UniPathway" id="UPA00094"/>
<dbReference type="PROSITE" id="PS52004">
    <property type="entry name" value="KS3_2"/>
    <property type="match status" value="1"/>
</dbReference>
<dbReference type="InterPro" id="IPR016035">
    <property type="entry name" value="Acyl_Trfase/lysoPLipase"/>
</dbReference>
<dbReference type="InterPro" id="IPR001227">
    <property type="entry name" value="Ac_transferase_dom_sf"/>
</dbReference>
<dbReference type="InterPro" id="IPR020843">
    <property type="entry name" value="ER"/>
</dbReference>
<dbReference type="Gene3D" id="3.10.129.110">
    <property type="entry name" value="Polyketide synthase dehydratase"/>
    <property type="match status" value="1"/>
</dbReference>
<dbReference type="SMART" id="SM00825">
    <property type="entry name" value="PKS_KS"/>
    <property type="match status" value="1"/>
</dbReference>
<evidence type="ECO:0000313" key="2">
    <source>
        <dbReference type="EMBL" id="MBY74383.1"/>
    </source>
</evidence>
<dbReference type="InterPro" id="IPR014030">
    <property type="entry name" value="Ketoacyl_synth_N"/>
</dbReference>
<dbReference type="InterPro" id="IPR032821">
    <property type="entry name" value="PKS_assoc"/>
</dbReference>
<dbReference type="Pfam" id="PF00109">
    <property type="entry name" value="ketoacyl-synt"/>
    <property type="match status" value="1"/>
</dbReference>
<dbReference type="GO" id="GO:0016787">
    <property type="term" value="F:hydrolase activity"/>
    <property type="evidence" value="ECO:0007669"/>
    <property type="project" value="UniProtKB-KW"/>
</dbReference>
<dbReference type="Gene3D" id="3.40.47.10">
    <property type="match status" value="1"/>
</dbReference>
<dbReference type="InterPro" id="IPR014043">
    <property type="entry name" value="Acyl_transferase_dom"/>
</dbReference>
<dbReference type="PANTHER" id="PTHR43775:SF23">
    <property type="entry name" value="FATTY ACID SYNTHASE 3"/>
    <property type="match status" value="1"/>
</dbReference>
<dbReference type="Gene3D" id="3.90.180.10">
    <property type="entry name" value="Medium-chain alcohol dehydrogenases, catalytic domain"/>
    <property type="match status" value="1"/>
</dbReference>